<evidence type="ECO:0000313" key="1">
    <source>
        <dbReference type="EMBL" id="CSA86322.1"/>
    </source>
</evidence>
<name>A0A655R3B4_VIBCL</name>
<evidence type="ECO:0000313" key="4">
    <source>
        <dbReference type="Proteomes" id="UP000044806"/>
    </source>
</evidence>
<dbReference type="EMBL" id="CWOW01000013">
    <property type="protein sequence ID" value="CSA86322.1"/>
    <property type="molecule type" value="Genomic_DNA"/>
</dbReference>
<organism evidence="1 4">
    <name type="scientific">Vibrio cholerae</name>
    <dbReference type="NCBI Taxonomy" id="666"/>
    <lineage>
        <taxon>Bacteria</taxon>
        <taxon>Pseudomonadati</taxon>
        <taxon>Pseudomonadota</taxon>
        <taxon>Gammaproteobacteria</taxon>
        <taxon>Vibrionales</taxon>
        <taxon>Vibrionaceae</taxon>
        <taxon>Vibrio</taxon>
    </lineage>
</organism>
<dbReference type="Proteomes" id="UP000041770">
    <property type="component" value="Unassembled WGS sequence"/>
</dbReference>
<dbReference type="EMBL" id="CWQY01000007">
    <property type="protein sequence ID" value="CSC45808.1"/>
    <property type="molecule type" value="Genomic_DNA"/>
</dbReference>
<proteinExistence type="predicted"/>
<gene>
    <name evidence="1" type="ORF">ERS013165_02633</name>
    <name evidence="2" type="ORF">ERS013200_01454</name>
</gene>
<accession>A0A655R3B4</accession>
<evidence type="ECO:0000313" key="3">
    <source>
        <dbReference type="Proteomes" id="UP000041770"/>
    </source>
</evidence>
<dbReference type="AlphaFoldDB" id="A0A655R3B4"/>
<sequence>MRLTPLLELHSALAVLTVHLGYRPVWACRAAFSLVDSVQGNDQSKYALNLYYLCG</sequence>
<dbReference type="Proteomes" id="UP000044806">
    <property type="component" value="Unassembled WGS sequence"/>
</dbReference>
<evidence type="ECO:0000313" key="2">
    <source>
        <dbReference type="EMBL" id="CSC45808.1"/>
    </source>
</evidence>
<protein>
    <submittedName>
        <fullName evidence="1">Uncharacterized protein</fullName>
    </submittedName>
</protein>
<reference evidence="3 4" key="1">
    <citation type="submission" date="2015-07" db="EMBL/GenBank/DDBJ databases">
        <authorList>
            <consortium name="Pathogen Informatics"/>
        </authorList>
    </citation>
    <scope>NUCLEOTIDE SEQUENCE [LARGE SCALE GENOMIC DNA]</scope>
    <source>
        <strain evidence="2 3">A316</strain>
        <strain evidence="1 4">A51</strain>
    </source>
</reference>